<evidence type="ECO:0000256" key="8">
    <source>
        <dbReference type="ARBA" id="ARBA00022958"/>
    </source>
</evidence>
<gene>
    <name evidence="13" type="ORF">NVS47_12605</name>
</gene>
<dbReference type="InterPro" id="IPR004772">
    <property type="entry name" value="TrkH"/>
</dbReference>
<feature type="transmembrane region" description="Helical" evidence="12">
    <location>
        <begin position="9"/>
        <end position="30"/>
    </location>
</feature>
<dbReference type="Pfam" id="PF02386">
    <property type="entry name" value="TrkH"/>
    <property type="match status" value="1"/>
</dbReference>
<evidence type="ECO:0000256" key="4">
    <source>
        <dbReference type="ARBA" id="ARBA00022475"/>
    </source>
</evidence>
<feature type="transmembrane region" description="Helical" evidence="12">
    <location>
        <begin position="271"/>
        <end position="289"/>
    </location>
</feature>
<dbReference type="EMBL" id="JANPWE010000006">
    <property type="protein sequence ID" value="MCR6546341.1"/>
    <property type="molecule type" value="Genomic_DNA"/>
</dbReference>
<keyword evidence="8" id="KW-0630">Potassium</keyword>
<proteinExistence type="inferred from homology"/>
<dbReference type="PIRSF" id="PIRSF006247">
    <property type="entry name" value="TrkH"/>
    <property type="match status" value="1"/>
</dbReference>
<evidence type="ECO:0000256" key="1">
    <source>
        <dbReference type="ARBA" id="ARBA00004429"/>
    </source>
</evidence>
<keyword evidence="6" id="KW-0633">Potassium transport</keyword>
<keyword evidence="10" id="KW-0406">Ion transport</keyword>
<keyword evidence="5" id="KW-0997">Cell inner membrane</keyword>
<dbReference type="InterPro" id="IPR003445">
    <property type="entry name" value="Cat_transpt"/>
</dbReference>
<keyword evidence="9 12" id="KW-1133">Transmembrane helix</keyword>
<sequence length="482" mass="53640">MRFQLVFSILGKILLIIGGCMVFPLLWSLYYHEKDVLGLFYAMMSTILAGGLLCFFLKSKETIRQREGFAIVTLGWIMASLFGALPYLFTGTLTSFTDAFFETMSGFTTTGASVLGNIEVLSHGIVFWRCLTHWLGGMGFMLLFVALLSQIGGGGLQMFKAEAPGGRLAEKIKPRIQDSAKILWATYVILSLTLMILLLLGGMNFFDSLCHAFGTMATGGFSTKSQNIGYYDSSYIQWMITFFMFAAGANLALFYQSIYKRTFVFWKNEEFRLYLLITLTGVLLVFLDLMRNQPGGVEETLRMAAFQVVSMLTTTGYASVDFNQWPVFSKIMLLLIMFVGGCSGSTGGAIKVGRLLILIKHTWVEIFRLIHPRSIKYLKIGHKIVPENIVLNTLQFFFLYITIFFIGTAVMGALGLDMVESLTSVISSLSNVGFGLGDVGPSGNFAHIPGVGKWMLCFLMLLGRLEIFTVLVLFLPEVWKKA</sequence>
<dbReference type="RefSeq" id="WP_257913827.1">
    <property type="nucleotide sequence ID" value="NZ_JANPWE010000006.1"/>
</dbReference>
<name>A0ABT1Y9L2_9FIRM</name>
<feature type="transmembrane region" description="Helical" evidence="12">
    <location>
        <begin position="451"/>
        <end position="475"/>
    </location>
</feature>
<reference evidence="13 14" key="1">
    <citation type="submission" date="2022-08" db="EMBL/GenBank/DDBJ databases">
        <title>Proteogenomics of the novel Dehalobacterium formicoaceticum strain EZ94 highlights a key role of methyltransferases during anaerobic dichloromethane degradation.</title>
        <authorList>
            <person name="Wasmund K."/>
        </authorList>
    </citation>
    <scope>NUCLEOTIDE SEQUENCE [LARGE SCALE GENOMIC DNA]</scope>
    <source>
        <strain evidence="13 14">EZ94</strain>
    </source>
</reference>
<keyword evidence="14" id="KW-1185">Reference proteome</keyword>
<feature type="transmembrane region" description="Helical" evidence="12">
    <location>
        <begin position="126"/>
        <end position="148"/>
    </location>
</feature>
<feature type="transmembrane region" description="Helical" evidence="12">
    <location>
        <begin position="390"/>
        <end position="414"/>
    </location>
</feature>
<evidence type="ECO:0000256" key="2">
    <source>
        <dbReference type="ARBA" id="ARBA00009137"/>
    </source>
</evidence>
<evidence type="ECO:0000256" key="10">
    <source>
        <dbReference type="ARBA" id="ARBA00023065"/>
    </source>
</evidence>
<feature type="transmembrane region" description="Helical" evidence="12">
    <location>
        <begin position="235"/>
        <end position="259"/>
    </location>
</feature>
<dbReference type="PANTHER" id="PTHR32024">
    <property type="entry name" value="TRK SYSTEM POTASSIUM UPTAKE PROTEIN TRKG-RELATED"/>
    <property type="match status" value="1"/>
</dbReference>
<evidence type="ECO:0000313" key="13">
    <source>
        <dbReference type="EMBL" id="MCR6546341.1"/>
    </source>
</evidence>
<comment type="similarity">
    <text evidence="2">Belongs to the TrkH potassium transport family.</text>
</comment>
<accession>A0ABT1Y9L2</accession>
<feature type="transmembrane region" description="Helical" evidence="12">
    <location>
        <begin position="182"/>
        <end position="206"/>
    </location>
</feature>
<dbReference type="Proteomes" id="UP001524944">
    <property type="component" value="Unassembled WGS sequence"/>
</dbReference>
<feature type="transmembrane region" description="Helical" evidence="12">
    <location>
        <begin position="327"/>
        <end position="346"/>
    </location>
</feature>
<comment type="caution">
    <text evidence="13">The sequence shown here is derived from an EMBL/GenBank/DDBJ whole genome shotgun (WGS) entry which is preliminary data.</text>
</comment>
<comment type="subcellular location">
    <subcellularLocation>
        <location evidence="1">Cell inner membrane</location>
        <topology evidence="1">Multi-pass membrane protein</topology>
    </subcellularLocation>
</comment>
<evidence type="ECO:0000256" key="12">
    <source>
        <dbReference type="SAM" id="Phobius"/>
    </source>
</evidence>
<evidence type="ECO:0000256" key="5">
    <source>
        <dbReference type="ARBA" id="ARBA00022519"/>
    </source>
</evidence>
<feature type="transmembrane region" description="Helical" evidence="12">
    <location>
        <begin position="69"/>
        <end position="89"/>
    </location>
</feature>
<evidence type="ECO:0000256" key="11">
    <source>
        <dbReference type="ARBA" id="ARBA00023136"/>
    </source>
</evidence>
<keyword evidence="7 12" id="KW-0812">Transmembrane</keyword>
<dbReference type="PANTHER" id="PTHR32024:SF2">
    <property type="entry name" value="TRK SYSTEM POTASSIUM UPTAKE PROTEIN TRKG-RELATED"/>
    <property type="match status" value="1"/>
</dbReference>
<organism evidence="13 14">
    <name type="scientific">Dehalobacterium formicoaceticum</name>
    <dbReference type="NCBI Taxonomy" id="51515"/>
    <lineage>
        <taxon>Bacteria</taxon>
        <taxon>Bacillati</taxon>
        <taxon>Bacillota</taxon>
        <taxon>Clostridia</taxon>
        <taxon>Eubacteriales</taxon>
        <taxon>Peptococcaceae</taxon>
        <taxon>Dehalobacterium</taxon>
    </lineage>
</organism>
<feature type="transmembrane region" description="Helical" evidence="12">
    <location>
        <begin position="36"/>
        <end position="57"/>
    </location>
</feature>
<evidence type="ECO:0000256" key="3">
    <source>
        <dbReference type="ARBA" id="ARBA00022448"/>
    </source>
</evidence>
<keyword evidence="4" id="KW-1003">Cell membrane</keyword>
<keyword evidence="3" id="KW-0813">Transport</keyword>
<keyword evidence="11 12" id="KW-0472">Membrane</keyword>
<evidence type="ECO:0000256" key="6">
    <source>
        <dbReference type="ARBA" id="ARBA00022538"/>
    </source>
</evidence>
<evidence type="ECO:0000313" key="14">
    <source>
        <dbReference type="Proteomes" id="UP001524944"/>
    </source>
</evidence>
<protein>
    <submittedName>
        <fullName evidence="13">TrkH family potassium uptake protein</fullName>
    </submittedName>
</protein>
<evidence type="ECO:0000256" key="9">
    <source>
        <dbReference type="ARBA" id="ARBA00022989"/>
    </source>
</evidence>
<evidence type="ECO:0000256" key="7">
    <source>
        <dbReference type="ARBA" id="ARBA00022692"/>
    </source>
</evidence>